<dbReference type="InterPro" id="IPR006439">
    <property type="entry name" value="HAD-SF_hydro_IA"/>
</dbReference>
<reference evidence="1" key="1">
    <citation type="journal article" date="2023" name="Comput. Struct. Biotechnol. J.">
        <title>Discovery of a novel marine Bacteroidetes with a rich repertoire of carbohydrate-active enzymes.</title>
        <authorList>
            <person name="Chen B."/>
            <person name="Liu G."/>
            <person name="Chen Q."/>
            <person name="Wang H."/>
            <person name="Liu L."/>
            <person name="Tang K."/>
        </authorList>
    </citation>
    <scope>NUCLEOTIDE SEQUENCE</scope>
    <source>
        <strain evidence="1">TK19036</strain>
    </source>
</reference>
<dbReference type="PANTHER" id="PTHR43611">
    <property type="entry name" value="ALPHA-D-GLUCOSE 1-PHOSPHATE PHOSPHATASE"/>
    <property type="match status" value="1"/>
</dbReference>
<dbReference type="AlphaFoldDB" id="A0AA49GQ55"/>
<dbReference type="Gene3D" id="1.10.150.240">
    <property type="entry name" value="Putative phosphatase, domain 2"/>
    <property type="match status" value="1"/>
</dbReference>
<dbReference type="Pfam" id="PF00702">
    <property type="entry name" value="Hydrolase"/>
    <property type="match status" value="1"/>
</dbReference>
<dbReference type="InterPro" id="IPR036412">
    <property type="entry name" value="HAD-like_sf"/>
</dbReference>
<proteinExistence type="predicted"/>
<dbReference type="Gene3D" id="3.40.50.1000">
    <property type="entry name" value="HAD superfamily/HAD-like"/>
    <property type="match status" value="1"/>
</dbReference>
<sequence>MSLSHIRNIVFDLGGVIIDLDTPATFQHFQKINKNPANTDLFQEDVSLFLDYEKGLISSADFREGIRKLTHHPDLTDEEIDEGWNKMLIQIPKARLELIEKLGQNHRLFVLSNTNEIHVEAFNKIVLATSGKPAIDHFFEKIYFSHLLQLRKPESAIYEFVVSDSGLRPEETLFVDDREENIMAAQKVGLQTFHVTRDRDILAFFSES</sequence>
<dbReference type="SUPFAM" id="SSF56784">
    <property type="entry name" value="HAD-like"/>
    <property type="match status" value="1"/>
</dbReference>
<accession>A0AA49GQ55</accession>
<dbReference type="NCBIfam" id="TIGR01509">
    <property type="entry name" value="HAD-SF-IA-v3"/>
    <property type="match status" value="1"/>
</dbReference>
<dbReference type="CDD" id="cd02603">
    <property type="entry name" value="HAD_sEH-N_like"/>
    <property type="match status" value="1"/>
</dbReference>
<dbReference type="InterPro" id="IPR023214">
    <property type="entry name" value="HAD_sf"/>
</dbReference>
<organism evidence="1">
    <name type="scientific">Roseihalotalea indica</name>
    <dbReference type="NCBI Taxonomy" id="2867963"/>
    <lineage>
        <taxon>Bacteria</taxon>
        <taxon>Pseudomonadati</taxon>
        <taxon>Bacteroidota</taxon>
        <taxon>Cytophagia</taxon>
        <taxon>Cytophagales</taxon>
        <taxon>Catalimonadaceae</taxon>
        <taxon>Roseihalotalea</taxon>
    </lineage>
</organism>
<dbReference type="SFLD" id="SFLDS00003">
    <property type="entry name" value="Haloacid_Dehalogenase"/>
    <property type="match status" value="1"/>
</dbReference>
<protein>
    <submittedName>
        <fullName evidence="1">HAD family phosphatase</fullName>
    </submittedName>
</protein>
<dbReference type="SFLD" id="SFLDG01129">
    <property type="entry name" value="C1.5:_HAD__Beta-PGM__Phosphata"/>
    <property type="match status" value="1"/>
</dbReference>
<dbReference type="EMBL" id="CP120682">
    <property type="protein sequence ID" value="WKN36316.1"/>
    <property type="molecule type" value="Genomic_DNA"/>
</dbReference>
<dbReference type="PRINTS" id="PR00413">
    <property type="entry name" value="HADHALOGNASE"/>
</dbReference>
<dbReference type="PANTHER" id="PTHR43611:SF3">
    <property type="entry name" value="FLAVIN MONONUCLEOTIDE HYDROLASE 1, CHLOROPLATIC"/>
    <property type="match status" value="1"/>
</dbReference>
<reference evidence="1" key="2">
    <citation type="journal article" date="2024" name="Antonie Van Leeuwenhoek">
        <title>Roseihalotalea indica gen. nov., sp. nov., a halophilic Bacteroidetes from mesopelagic Southwest Indian Ocean with higher carbohydrate metabolic potential.</title>
        <authorList>
            <person name="Chen B."/>
            <person name="Zhang M."/>
            <person name="Lin D."/>
            <person name="Ye J."/>
            <person name="Tang K."/>
        </authorList>
    </citation>
    <scope>NUCLEOTIDE SEQUENCE</scope>
    <source>
        <strain evidence="1">TK19036</strain>
    </source>
</reference>
<name>A0AA49GQ55_9BACT</name>
<dbReference type="InterPro" id="IPR023198">
    <property type="entry name" value="PGP-like_dom2"/>
</dbReference>
<gene>
    <name evidence="1" type="ORF">K4G66_28555</name>
</gene>
<evidence type="ECO:0000313" key="1">
    <source>
        <dbReference type="EMBL" id="WKN36316.1"/>
    </source>
</evidence>